<evidence type="ECO:0000313" key="1">
    <source>
        <dbReference type="EMBL" id="KAG7053126.1"/>
    </source>
</evidence>
<dbReference type="EMBL" id="JAESDN010000003">
    <property type="protein sequence ID" value="KAG7053126.1"/>
    <property type="molecule type" value="Genomic_DNA"/>
</dbReference>
<gene>
    <name evidence="1" type="ORF">JMJ77_000218</name>
</gene>
<sequence>MGEIALILHMMEYGDRMAGKWS</sequence>
<name>A0A9P7UER4_9PEZI</name>
<proteinExistence type="predicted"/>
<dbReference type="Proteomes" id="UP000699042">
    <property type="component" value="Unassembled WGS sequence"/>
</dbReference>
<organism evidence="1 2">
    <name type="scientific">Colletotrichum scovillei</name>
    <dbReference type="NCBI Taxonomy" id="1209932"/>
    <lineage>
        <taxon>Eukaryota</taxon>
        <taxon>Fungi</taxon>
        <taxon>Dikarya</taxon>
        <taxon>Ascomycota</taxon>
        <taxon>Pezizomycotina</taxon>
        <taxon>Sordariomycetes</taxon>
        <taxon>Hypocreomycetidae</taxon>
        <taxon>Glomerellales</taxon>
        <taxon>Glomerellaceae</taxon>
        <taxon>Colletotrichum</taxon>
        <taxon>Colletotrichum acutatum species complex</taxon>
    </lineage>
</organism>
<dbReference type="AlphaFoldDB" id="A0A9P7UER4"/>
<comment type="caution">
    <text evidence="1">The sequence shown here is derived from an EMBL/GenBank/DDBJ whole genome shotgun (WGS) entry which is preliminary data.</text>
</comment>
<keyword evidence="2" id="KW-1185">Reference proteome</keyword>
<protein>
    <submittedName>
        <fullName evidence="1">Uncharacterized protein</fullName>
    </submittedName>
</protein>
<evidence type="ECO:0000313" key="2">
    <source>
        <dbReference type="Proteomes" id="UP000699042"/>
    </source>
</evidence>
<reference evidence="1" key="1">
    <citation type="submission" date="2021-05" db="EMBL/GenBank/DDBJ databases">
        <title>Comparative genomics of three Colletotrichum scovillei strains and genetic complementation revealed genes involved fungal growth and virulence on chili pepper.</title>
        <authorList>
            <person name="Hsieh D.-K."/>
            <person name="Chuang S.-C."/>
            <person name="Chen C.-Y."/>
            <person name="Chao Y.-T."/>
            <person name="Lu M.-Y.J."/>
            <person name="Lee M.-H."/>
            <person name="Shih M.-C."/>
        </authorList>
    </citation>
    <scope>NUCLEOTIDE SEQUENCE</scope>
    <source>
        <strain evidence="1">Coll-153</strain>
    </source>
</reference>
<accession>A0A9P7UER4</accession>